<feature type="domain" description="ParB-like N-terminal" evidence="5">
    <location>
        <begin position="44"/>
        <end position="133"/>
    </location>
</feature>
<evidence type="ECO:0000259" key="5">
    <source>
        <dbReference type="SMART" id="SM00470"/>
    </source>
</evidence>
<dbReference type="GO" id="GO:0003677">
    <property type="term" value="F:DNA binding"/>
    <property type="evidence" value="ECO:0007669"/>
    <property type="project" value="UniProtKB-KW"/>
</dbReference>
<dbReference type="Proteomes" id="UP000018731">
    <property type="component" value="Unassembled WGS sequence"/>
</dbReference>
<proteinExistence type="inferred from homology"/>
<dbReference type="PATRIC" id="fig|1357400.3.peg.857"/>
<organism evidence="6 7">
    <name type="scientific">Helicobacter macacae MIT 99-5501</name>
    <dbReference type="NCBI Taxonomy" id="1357400"/>
    <lineage>
        <taxon>Bacteria</taxon>
        <taxon>Pseudomonadati</taxon>
        <taxon>Campylobacterota</taxon>
        <taxon>Epsilonproteobacteria</taxon>
        <taxon>Campylobacterales</taxon>
        <taxon>Helicobacteraceae</taxon>
        <taxon>Helicobacter</taxon>
    </lineage>
</organism>
<dbReference type="AlphaFoldDB" id="V8C8X5"/>
<dbReference type="GO" id="GO:0005694">
    <property type="term" value="C:chromosome"/>
    <property type="evidence" value="ECO:0007669"/>
    <property type="project" value="TreeGrafter"/>
</dbReference>
<dbReference type="FunFam" id="3.90.1530.30:FF:000001">
    <property type="entry name" value="Chromosome partitioning protein ParB"/>
    <property type="match status" value="1"/>
</dbReference>
<feature type="region of interest" description="Disordered" evidence="4">
    <location>
        <begin position="235"/>
        <end position="255"/>
    </location>
</feature>
<dbReference type="OrthoDB" id="9802051at2"/>
<dbReference type="EMBL" id="AZJI01000004">
    <property type="protein sequence ID" value="ETD23878.1"/>
    <property type="molecule type" value="Genomic_DNA"/>
</dbReference>
<dbReference type="InterPro" id="IPR036086">
    <property type="entry name" value="ParB/Sulfiredoxin_sf"/>
</dbReference>
<evidence type="ECO:0000256" key="3">
    <source>
        <dbReference type="ARBA" id="ARBA00023125"/>
    </source>
</evidence>
<evidence type="ECO:0000256" key="2">
    <source>
        <dbReference type="ARBA" id="ARBA00022829"/>
    </source>
</evidence>
<evidence type="ECO:0000256" key="1">
    <source>
        <dbReference type="ARBA" id="ARBA00006295"/>
    </source>
</evidence>
<dbReference type="CDD" id="cd16393">
    <property type="entry name" value="SPO0J_N"/>
    <property type="match status" value="1"/>
</dbReference>
<name>V8C8X5_9HELI</name>
<dbReference type="NCBIfam" id="TIGR00180">
    <property type="entry name" value="parB_part"/>
    <property type="match status" value="1"/>
</dbReference>
<dbReference type="PANTHER" id="PTHR33375">
    <property type="entry name" value="CHROMOSOME-PARTITIONING PROTEIN PARB-RELATED"/>
    <property type="match status" value="1"/>
</dbReference>
<dbReference type="PANTHER" id="PTHR33375:SF1">
    <property type="entry name" value="CHROMOSOME-PARTITIONING PROTEIN PARB-RELATED"/>
    <property type="match status" value="1"/>
</dbReference>
<dbReference type="SUPFAM" id="SSF109709">
    <property type="entry name" value="KorB DNA-binding domain-like"/>
    <property type="match status" value="1"/>
</dbReference>
<accession>V8C8X5</accession>
<dbReference type="GO" id="GO:0007059">
    <property type="term" value="P:chromosome segregation"/>
    <property type="evidence" value="ECO:0007669"/>
    <property type="project" value="UniProtKB-KW"/>
</dbReference>
<dbReference type="InterPro" id="IPR041468">
    <property type="entry name" value="HTH_ParB/Spo0J"/>
</dbReference>
<dbReference type="Gene3D" id="3.90.1530.30">
    <property type="match status" value="1"/>
</dbReference>
<feature type="compositionally biased region" description="Polar residues" evidence="4">
    <location>
        <begin position="235"/>
        <end position="246"/>
    </location>
</feature>
<dbReference type="SMART" id="SM00470">
    <property type="entry name" value="ParB"/>
    <property type="match status" value="1"/>
</dbReference>
<dbReference type="GO" id="GO:0045881">
    <property type="term" value="P:positive regulation of sporulation resulting in formation of a cellular spore"/>
    <property type="evidence" value="ECO:0007669"/>
    <property type="project" value="TreeGrafter"/>
</dbReference>
<dbReference type="SUPFAM" id="SSF110849">
    <property type="entry name" value="ParB/Sulfiredoxin"/>
    <property type="match status" value="1"/>
</dbReference>
<dbReference type="HOGENOM" id="CLU_023853_0_1_7"/>
<keyword evidence="2" id="KW-0159">Chromosome partition</keyword>
<comment type="caution">
    <text evidence="6">The sequence shown here is derived from an EMBL/GenBank/DDBJ whole genome shotgun (WGS) entry which is preliminary data.</text>
</comment>
<dbReference type="InterPro" id="IPR050336">
    <property type="entry name" value="Chromosome_partition/occlusion"/>
</dbReference>
<evidence type="ECO:0000256" key="4">
    <source>
        <dbReference type="SAM" id="MobiDB-lite"/>
    </source>
</evidence>
<keyword evidence="3" id="KW-0238">DNA-binding</keyword>
<gene>
    <name evidence="6" type="ORF">HMPREF2086_00624</name>
</gene>
<dbReference type="STRING" id="1357400.HMPREF2086_00624"/>
<dbReference type="FunFam" id="1.10.10.2830:FF:000001">
    <property type="entry name" value="Chromosome partitioning protein ParB"/>
    <property type="match status" value="1"/>
</dbReference>
<dbReference type="InterPro" id="IPR004437">
    <property type="entry name" value="ParB/RepB/Spo0J"/>
</dbReference>
<comment type="similarity">
    <text evidence="1">Belongs to the ParB family.</text>
</comment>
<dbReference type="InterPro" id="IPR003115">
    <property type="entry name" value="ParB_N"/>
</dbReference>
<reference evidence="6 7" key="1">
    <citation type="journal article" date="2014" name="Genome Announc.">
        <title>Draft genome sequences of six enterohepatic helicobacter species isolated from humans and one from rhesus macaques.</title>
        <authorList>
            <person name="Shen Z."/>
            <person name="Sheh A."/>
            <person name="Young S.K."/>
            <person name="Abouelliel A."/>
            <person name="Ward D.V."/>
            <person name="Earl A.M."/>
            <person name="Fox J.G."/>
        </authorList>
    </citation>
    <scope>NUCLEOTIDE SEQUENCE [LARGE SCALE GENOMIC DNA]</scope>
    <source>
        <strain evidence="6 7">MIT 99-5501</strain>
    </source>
</reference>
<dbReference type="Gene3D" id="1.10.10.2830">
    <property type="match status" value="1"/>
</dbReference>
<dbReference type="Pfam" id="PF17762">
    <property type="entry name" value="HTH_ParB"/>
    <property type="match status" value="1"/>
</dbReference>
<keyword evidence="7" id="KW-1185">Reference proteome</keyword>
<protein>
    <recommendedName>
        <fullName evidence="5">ParB-like N-terminal domain-containing protein</fullName>
    </recommendedName>
</protein>
<evidence type="ECO:0000313" key="7">
    <source>
        <dbReference type="Proteomes" id="UP000018731"/>
    </source>
</evidence>
<dbReference type="RefSeq" id="WP_023927349.1">
    <property type="nucleotide sequence ID" value="NZ_KI669454.1"/>
</dbReference>
<dbReference type="eggNOG" id="COG1475">
    <property type="taxonomic scope" value="Bacteria"/>
</dbReference>
<dbReference type="Pfam" id="PF02195">
    <property type="entry name" value="ParB_N"/>
    <property type="match status" value="1"/>
</dbReference>
<evidence type="ECO:0000313" key="6">
    <source>
        <dbReference type="EMBL" id="ETD23878.1"/>
    </source>
</evidence>
<sequence length="301" mass="33689">MAKKQKKALGSGLAELLGDTMRAYEEDLSNARVGGRVSSQFEVVELEVENIHPNPYQPRKTFDEDSLKELAKSLEEDGQIQPVVVYEDEGKYFLVAGERRLRASKIAKLASLRAIINNALKDKLREIALIENIQREDLNAIELANSYQSLIEEHNITHEELAKKLKKSRTQITNTLRLLQLSEYAQNLILEGKITQGHAKVMVGLSEKDQKVLADSIIGQKLSVSDTEGLAKNLKNSAGNVKQPQKQSKESGDAKDSIADELKELQEVFISLGISTHISHKSVTIQPKRDKILWLIEKLKS</sequence>